<comment type="catalytic activity">
    <reaction evidence="11">
        <text>ATP + H2O = ADP + phosphate + H(+)</text>
        <dbReference type="Rhea" id="RHEA:13065"/>
        <dbReference type="ChEBI" id="CHEBI:15377"/>
        <dbReference type="ChEBI" id="CHEBI:15378"/>
        <dbReference type="ChEBI" id="CHEBI:30616"/>
        <dbReference type="ChEBI" id="CHEBI:43474"/>
        <dbReference type="ChEBI" id="CHEBI:456216"/>
        <dbReference type="EC" id="5.6.2.3"/>
    </reaction>
</comment>
<evidence type="ECO:0000256" key="2">
    <source>
        <dbReference type="ARBA" id="ARBA00022515"/>
    </source>
</evidence>
<keyword evidence="3" id="KW-0235">DNA replication</keyword>
<keyword evidence="14" id="KW-1185">Reference proteome</keyword>
<comment type="caution">
    <text evidence="13">The sequence shown here is derived from an EMBL/GenBank/DDBJ whole genome shotgun (WGS) entry which is preliminary data.</text>
</comment>
<dbReference type="GO" id="GO:0006269">
    <property type="term" value="P:DNA replication, synthesis of primer"/>
    <property type="evidence" value="ECO:0007669"/>
    <property type="project" value="UniProtKB-KW"/>
</dbReference>
<sequence>MASVDFQIPHNDVAEAALLGALLFAPNTVDTIRDIVRPMDFYTPVHRAIFEAICAVSDSGKSPSPAMLKPFLDGNGDLKAAGGMTYLVDLASHAASVINAREVAGQLRELGQRRALIEAMAETIHRACKTDDFDDQISSIMEDADCSLTAILNRELTESAGIKQVSAAQAFEEMMEDFHAAQSGVTCGDIASLDEQLGPIRPHHLAIMAGRPGMGKTAAALCYAIGAARRGHGVLFVTLEMNRLELMQRAASALIFDGHRGVPYELIRDGRAEGNDLRALASAGRAFRDLPINIVDAGSLTIGRLNAIVRRWKRRMAAKGQSLDLVVVDYLQLLHPDSKTRSTVEAVSEVSRGLKAIAKTHDLGVLALAQLNRGVEQREDKRPMLSDLRDSGQIEQDADAVVFLYRQEYYLRLAEPKDEVDKIEWQRALDAVSKKIDFIVAKRRNGTTGTARGEFHGAFMAVRG</sequence>
<feature type="domain" description="SF4 helicase" evidence="12">
    <location>
        <begin position="179"/>
        <end position="464"/>
    </location>
</feature>
<name>A0A7W6BL27_9SPHN</name>
<keyword evidence="5 13" id="KW-0378">Hydrolase</keyword>
<dbReference type="PANTHER" id="PTHR30153:SF2">
    <property type="entry name" value="REPLICATIVE DNA HELICASE"/>
    <property type="match status" value="1"/>
</dbReference>
<evidence type="ECO:0000256" key="1">
    <source>
        <dbReference type="ARBA" id="ARBA00008428"/>
    </source>
</evidence>
<evidence type="ECO:0000256" key="9">
    <source>
        <dbReference type="ARBA" id="ARBA00023235"/>
    </source>
</evidence>
<dbReference type="InterPro" id="IPR003593">
    <property type="entry name" value="AAA+_ATPase"/>
</dbReference>
<keyword evidence="9" id="KW-0413">Isomerase</keyword>
<dbReference type="PANTHER" id="PTHR30153">
    <property type="entry name" value="REPLICATIVE DNA HELICASE DNAB"/>
    <property type="match status" value="1"/>
</dbReference>
<dbReference type="Gene3D" id="1.10.860.10">
    <property type="entry name" value="DNAb Helicase, Chain A"/>
    <property type="match status" value="1"/>
</dbReference>
<evidence type="ECO:0000313" key="14">
    <source>
        <dbReference type="Proteomes" id="UP000571950"/>
    </source>
</evidence>
<dbReference type="GO" id="GO:1990077">
    <property type="term" value="C:primosome complex"/>
    <property type="evidence" value="ECO:0007669"/>
    <property type="project" value="UniProtKB-KW"/>
</dbReference>
<evidence type="ECO:0000313" key="13">
    <source>
        <dbReference type="EMBL" id="MBB3927844.1"/>
    </source>
</evidence>
<dbReference type="Pfam" id="PF03796">
    <property type="entry name" value="DnaB_C"/>
    <property type="match status" value="1"/>
</dbReference>
<dbReference type="AlphaFoldDB" id="A0A7W6BL27"/>
<dbReference type="PROSITE" id="PS51199">
    <property type="entry name" value="SF4_HELICASE"/>
    <property type="match status" value="1"/>
</dbReference>
<proteinExistence type="inferred from homology"/>
<keyword evidence="7" id="KW-0067">ATP-binding</keyword>
<dbReference type="InterPro" id="IPR016136">
    <property type="entry name" value="DNA_helicase_N/primase_C"/>
</dbReference>
<reference evidence="13 14" key="1">
    <citation type="submission" date="2020-08" db="EMBL/GenBank/DDBJ databases">
        <title>Genomic Encyclopedia of Type Strains, Phase IV (KMG-IV): sequencing the most valuable type-strain genomes for metagenomic binning, comparative biology and taxonomic classification.</title>
        <authorList>
            <person name="Goeker M."/>
        </authorList>
    </citation>
    <scope>NUCLEOTIDE SEQUENCE [LARGE SCALE GENOMIC DNA]</scope>
    <source>
        <strain evidence="13 14">DSM 26189</strain>
    </source>
</reference>
<dbReference type="SMART" id="SM00382">
    <property type="entry name" value="AAA"/>
    <property type="match status" value="1"/>
</dbReference>
<evidence type="ECO:0000259" key="12">
    <source>
        <dbReference type="PROSITE" id="PS51199"/>
    </source>
</evidence>
<evidence type="ECO:0000256" key="5">
    <source>
        <dbReference type="ARBA" id="ARBA00022801"/>
    </source>
</evidence>
<dbReference type="EMBL" id="JACIDT010000015">
    <property type="protein sequence ID" value="MBB3927844.1"/>
    <property type="molecule type" value="Genomic_DNA"/>
</dbReference>
<evidence type="ECO:0000256" key="10">
    <source>
        <dbReference type="ARBA" id="ARBA00044969"/>
    </source>
</evidence>
<dbReference type="InterPro" id="IPR007693">
    <property type="entry name" value="DNA_helicase_DnaB-like_N"/>
</dbReference>
<accession>A0A7W6BL27</accession>
<dbReference type="Proteomes" id="UP000571950">
    <property type="component" value="Unassembled WGS sequence"/>
</dbReference>
<dbReference type="GO" id="GO:0005524">
    <property type="term" value="F:ATP binding"/>
    <property type="evidence" value="ECO:0007669"/>
    <property type="project" value="UniProtKB-KW"/>
</dbReference>
<evidence type="ECO:0000256" key="7">
    <source>
        <dbReference type="ARBA" id="ARBA00022840"/>
    </source>
</evidence>
<keyword evidence="6 13" id="KW-0347">Helicase</keyword>
<dbReference type="Gene3D" id="3.40.50.300">
    <property type="entry name" value="P-loop containing nucleotide triphosphate hydrolases"/>
    <property type="match status" value="1"/>
</dbReference>
<keyword evidence="8" id="KW-0238">DNA-binding</keyword>
<dbReference type="InterPro" id="IPR036185">
    <property type="entry name" value="DNA_heli_DnaB-like_N_sf"/>
</dbReference>
<dbReference type="GO" id="GO:0043139">
    <property type="term" value="F:5'-3' DNA helicase activity"/>
    <property type="evidence" value="ECO:0007669"/>
    <property type="project" value="UniProtKB-EC"/>
</dbReference>
<dbReference type="RefSeq" id="WP_188073306.1">
    <property type="nucleotide sequence ID" value="NZ_BSPS01000180.1"/>
</dbReference>
<comment type="similarity">
    <text evidence="1">Belongs to the helicase family. DnaB subfamily.</text>
</comment>
<dbReference type="GO" id="GO:0003677">
    <property type="term" value="F:DNA binding"/>
    <property type="evidence" value="ECO:0007669"/>
    <property type="project" value="UniProtKB-KW"/>
</dbReference>
<evidence type="ECO:0000256" key="6">
    <source>
        <dbReference type="ARBA" id="ARBA00022806"/>
    </source>
</evidence>
<protein>
    <recommendedName>
        <fullName evidence="10">DNA 5'-3' helicase</fullName>
        <ecNumber evidence="10">5.6.2.3</ecNumber>
    </recommendedName>
</protein>
<evidence type="ECO:0000256" key="4">
    <source>
        <dbReference type="ARBA" id="ARBA00022741"/>
    </source>
</evidence>
<evidence type="ECO:0000256" key="11">
    <source>
        <dbReference type="ARBA" id="ARBA00048954"/>
    </source>
</evidence>
<dbReference type="SUPFAM" id="SSF48024">
    <property type="entry name" value="N-terminal domain of DnaB helicase"/>
    <property type="match status" value="1"/>
</dbReference>
<dbReference type="Pfam" id="PF00772">
    <property type="entry name" value="DnaB"/>
    <property type="match status" value="1"/>
</dbReference>
<dbReference type="EC" id="5.6.2.3" evidence="10"/>
<dbReference type="SUPFAM" id="SSF52540">
    <property type="entry name" value="P-loop containing nucleoside triphosphate hydrolases"/>
    <property type="match status" value="1"/>
</dbReference>
<keyword evidence="2" id="KW-0639">Primosome</keyword>
<evidence type="ECO:0000256" key="8">
    <source>
        <dbReference type="ARBA" id="ARBA00023125"/>
    </source>
</evidence>
<keyword evidence="4" id="KW-0547">Nucleotide-binding</keyword>
<organism evidence="13 14">
    <name type="scientific">Sphingobium jiangsuense</name>
    <dbReference type="NCBI Taxonomy" id="870476"/>
    <lineage>
        <taxon>Bacteria</taxon>
        <taxon>Pseudomonadati</taxon>
        <taxon>Pseudomonadota</taxon>
        <taxon>Alphaproteobacteria</taxon>
        <taxon>Sphingomonadales</taxon>
        <taxon>Sphingomonadaceae</taxon>
        <taxon>Sphingobium</taxon>
    </lineage>
</organism>
<dbReference type="GO" id="GO:0016787">
    <property type="term" value="F:hydrolase activity"/>
    <property type="evidence" value="ECO:0007669"/>
    <property type="project" value="UniProtKB-KW"/>
</dbReference>
<dbReference type="InterPro" id="IPR027417">
    <property type="entry name" value="P-loop_NTPase"/>
</dbReference>
<gene>
    <name evidence="13" type="ORF">GGR43_003581</name>
</gene>
<evidence type="ECO:0000256" key="3">
    <source>
        <dbReference type="ARBA" id="ARBA00022705"/>
    </source>
</evidence>
<dbReference type="InterPro" id="IPR007694">
    <property type="entry name" value="DNA_helicase_DnaB-like_C"/>
</dbReference>
<dbReference type="GO" id="GO:0005829">
    <property type="term" value="C:cytosol"/>
    <property type="evidence" value="ECO:0007669"/>
    <property type="project" value="TreeGrafter"/>
</dbReference>